<evidence type="ECO:0000256" key="3">
    <source>
        <dbReference type="RuleBase" id="RU362132"/>
    </source>
</evidence>
<dbReference type="PANTHER" id="PTHR42981:SF2">
    <property type="entry name" value="PYRUVATE DEHYDROGENASE [UBIQUINONE]"/>
    <property type="match status" value="1"/>
</dbReference>
<evidence type="ECO:0000259" key="4">
    <source>
        <dbReference type="Pfam" id="PF00205"/>
    </source>
</evidence>
<feature type="domain" description="Thiamine pyrophosphate enzyme TPP-binding" evidence="5">
    <location>
        <begin position="381"/>
        <end position="526"/>
    </location>
</feature>
<gene>
    <name evidence="7" type="ORF">ACFFGV_01445</name>
</gene>
<comment type="caution">
    <text evidence="7">The sequence shown here is derived from an EMBL/GenBank/DDBJ whole genome shotgun (WGS) entry which is preliminary data.</text>
</comment>
<dbReference type="EMBL" id="JBHLTP010000002">
    <property type="protein sequence ID" value="MFC0522253.1"/>
    <property type="molecule type" value="Genomic_DNA"/>
</dbReference>
<dbReference type="InterPro" id="IPR000399">
    <property type="entry name" value="TPP-bd_CS"/>
</dbReference>
<comment type="similarity">
    <text evidence="1 3">Belongs to the TPP enzyme family.</text>
</comment>
<evidence type="ECO:0000259" key="5">
    <source>
        <dbReference type="Pfam" id="PF02775"/>
    </source>
</evidence>
<keyword evidence="7" id="KW-0560">Oxidoreductase</keyword>
<dbReference type="InterPro" id="IPR029035">
    <property type="entry name" value="DHS-like_NAD/FAD-binding_dom"/>
</dbReference>
<keyword evidence="8" id="KW-1185">Reference proteome</keyword>
<dbReference type="InterPro" id="IPR012000">
    <property type="entry name" value="Thiamin_PyroP_enz_cen_dom"/>
</dbReference>
<evidence type="ECO:0000313" key="8">
    <source>
        <dbReference type="Proteomes" id="UP001589836"/>
    </source>
</evidence>
<dbReference type="Gene3D" id="3.40.50.1220">
    <property type="entry name" value="TPP-binding domain"/>
    <property type="match status" value="1"/>
</dbReference>
<dbReference type="Pfam" id="PF02775">
    <property type="entry name" value="TPP_enzyme_C"/>
    <property type="match status" value="1"/>
</dbReference>
<dbReference type="InterPro" id="IPR047212">
    <property type="entry name" value="TPP_POXB-like"/>
</dbReference>
<feature type="domain" description="Thiamine pyrophosphate enzyme N-terminal TPP-binding" evidence="6">
    <location>
        <begin position="5"/>
        <end position="119"/>
    </location>
</feature>
<dbReference type="InterPro" id="IPR011766">
    <property type="entry name" value="TPP_enzyme_TPP-bd"/>
</dbReference>
<organism evidence="7 8">
    <name type="scientific">Pontibacillus salicampi</name>
    <dbReference type="NCBI Taxonomy" id="1449801"/>
    <lineage>
        <taxon>Bacteria</taxon>
        <taxon>Bacillati</taxon>
        <taxon>Bacillota</taxon>
        <taxon>Bacilli</taxon>
        <taxon>Bacillales</taxon>
        <taxon>Bacillaceae</taxon>
        <taxon>Pontibacillus</taxon>
    </lineage>
</organism>
<dbReference type="Proteomes" id="UP001589836">
    <property type="component" value="Unassembled WGS sequence"/>
</dbReference>
<sequence length="573" mass="62793">MFEKRTGELLIDVLLEWGINHIYGMPGDSINELMSDLRKREADIPFYQVRHEEVGALSAAAYAKLTGNVGACLSIGGPGAIHLLNGLYDAKGDKAPVIALVGQVPSEEVGTGAFQEVNLERMFDGVAVYNRRVQSAEQLPDLVNQAIRSAYVNKGPAVLIIPDDLSAVKQKSKPALTSSTLGEADIFPSHDTLTEAREAIQQAEKPVILAGKGAAHASEELLAFAENIQAPIVLSLLAKGIIPDNHPYNLGQHGQIGTKPAYHAVKETDLLILIGTSFPYRDFLPDQTKAIQIDRDPNRIGNHYPVDIGLAGDSAKTLQWLAANVRKLENHSHLEKYQQQMQEWRVGVQMQKRETTNPLVAPQVMHALEKVMSEDAIVSSDVGNVTVWMTRFLPLVHQRMVISGWLATMGCGLPGAIAGQIAYPDKQVIAICGDGGFSMVMQDFATAVKYTLPIKVVVLNNSKIGMIQYEQEAMGHQHYATELGEMDFASFAESCGGEGYRVSQYEDLHAAMQKAFLSNKPAIIDVCIDDQAPLPGKIGYQQALQYSKFLAKEFFEKGKIEPPPIRKAWKRLT</sequence>
<dbReference type="Gene3D" id="3.40.50.970">
    <property type="match status" value="2"/>
</dbReference>
<keyword evidence="7" id="KW-0670">Pyruvate</keyword>
<evidence type="ECO:0000256" key="1">
    <source>
        <dbReference type="ARBA" id="ARBA00007812"/>
    </source>
</evidence>
<dbReference type="CDD" id="cd02014">
    <property type="entry name" value="TPP_POX"/>
    <property type="match status" value="1"/>
</dbReference>
<dbReference type="SUPFAM" id="SSF52467">
    <property type="entry name" value="DHS-like NAD/FAD-binding domain"/>
    <property type="match status" value="1"/>
</dbReference>
<feature type="domain" description="Thiamine pyrophosphate enzyme central" evidence="4">
    <location>
        <begin position="194"/>
        <end position="321"/>
    </location>
</feature>
<dbReference type="Pfam" id="PF00205">
    <property type="entry name" value="TPP_enzyme_M"/>
    <property type="match status" value="1"/>
</dbReference>
<dbReference type="InterPro" id="IPR047210">
    <property type="entry name" value="TPP_PYR_POXB-like"/>
</dbReference>
<dbReference type="EC" id="1.2.3.3" evidence="7"/>
<reference evidence="7 8" key="1">
    <citation type="submission" date="2024-09" db="EMBL/GenBank/DDBJ databases">
        <authorList>
            <person name="Sun Q."/>
            <person name="Mori K."/>
        </authorList>
    </citation>
    <scope>NUCLEOTIDE SEQUENCE [LARGE SCALE GENOMIC DNA]</scope>
    <source>
        <strain evidence="7 8">NCAIM B.02529</strain>
    </source>
</reference>
<accession>A0ABV6LIX7</accession>
<dbReference type="NCBIfam" id="NF006377">
    <property type="entry name" value="PRK08611.1"/>
    <property type="match status" value="1"/>
</dbReference>
<evidence type="ECO:0000259" key="6">
    <source>
        <dbReference type="Pfam" id="PF02776"/>
    </source>
</evidence>
<dbReference type="InterPro" id="IPR029061">
    <property type="entry name" value="THDP-binding"/>
</dbReference>
<dbReference type="InterPro" id="IPR047211">
    <property type="entry name" value="POXB-like"/>
</dbReference>
<dbReference type="PROSITE" id="PS00187">
    <property type="entry name" value="TPP_ENZYMES"/>
    <property type="match status" value="1"/>
</dbReference>
<dbReference type="InterPro" id="IPR012001">
    <property type="entry name" value="Thiamin_PyroP_enz_TPP-bd_dom"/>
</dbReference>
<dbReference type="GO" id="GO:0047112">
    <property type="term" value="F:pyruvate oxidase activity"/>
    <property type="evidence" value="ECO:0007669"/>
    <property type="project" value="UniProtKB-EC"/>
</dbReference>
<dbReference type="Pfam" id="PF02776">
    <property type="entry name" value="TPP_enzyme_N"/>
    <property type="match status" value="1"/>
</dbReference>
<dbReference type="RefSeq" id="WP_377344786.1">
    <property type="nucleotide sequence ID" value="NZ_JBHLTP010000002.1"/>
</dbReference>
<keyword evidence="2 3" id="KW-0786">Thiamine pyrophosphate</keyword>
<evidence type="ECO:0000256" key="2">
    <source>
        <dbReference type="ARBA" id="ARBA00023052"/>
    </source>
</evidence>
<dbReference type="SUPFAM" id="SSF52518">
    <property type="entry name" value="Thiamin diphosphate-binding fold (THDP-binding)"/>
    <property type="match status" value="2"/>
</dbReference>
<name>A0ABV6LIX7_9BACI</name>
<proteinExistence type="inferred from homology"/>
<evidence type="ECO:0000313" key="7">
    <source>
        <dbReference type="EMBL" id="MFC0522253.1"/>
    </source>
</evidence>
<dbReference type="CDD" id="cd07039">
    <property type="entry name" value="TPP_PYR_POX"/>
    <property type="match status" value="1"/>
</dbReference>
<dbReference type="PANTHER" id="PTHR42981">
    <property type="entry name" value="PYRUVATE DEHYDROGENASE [UBIQUINONE]"/>
    <property type="match status" value="1"/>
</dbReference>
<protein>
    <submittedName>
        <fullName evidence="7">Pyruvate oxidase</fullName>
        <ecNumber evidence="7">1.2.3.3</ecNumber>
    </submittedName>
</protein>